<evidence type="ECO:0000256" key="2">
    <source>
        <dbReference type="ARBA" id="ARBA00009759"/>
    </source>
</evidence>
<dbReference type="Pfam" id="PF00459">
    <property type="entry name" value="Inositol_P"/>
    <property type="match status" value="1"/>
</dbReference>
<accession>A0AAN7AE10</accession>
<dbReference type="AlphaFoldDB" id="A0AAN7AE10"/>
<dbReference type="EMBL" id="MU864527">
    <property type="protein sequence ID" value="KAK4183743.1"/>
    <property type="molecule type" value="Genomic_DNA"/>
</dbReference>
<evidence type="ECO:0000256" key="5">
    <source>
        <dbReference type="ARBA" id="ARBA00022842"/>
    </source>
</evidence>
<feature type="binding site" evidence="6">
    <location>
        <position position="156"/>
    </location>
    <ligand>
        <name>Mg(2+)</name>
        <dbReference type="ChEBI" id="CHEBI:18420"/>
        <label>1</label>
        <note>catalytic</note>
    </ligand>
</feature>
<evidence type="ECO:0000256" key="6">
    <source>
        <dbReference type="PIRSR" id="PIRSR600760-2"/>
    </source>
</evidence>
<evidence type="ECO:0000313" key="9">
    <source>
        <dbReference type="Proteomes" id="UP001302126"/>
    </source>
</evidence>
<keyword evidence="4" id="KW-0378">Hydrolase</keyword>
<comment type="caution">
    <text evidence="8">The sequence shown here is derived from an EMBL/GenBank/DDBJ whole genome shotgun (WGS) entry which is preliminary data.</text>
</comment>
<evidence type="ECO:0000313" key="8">
    <source>
        <dbReference type="EMBL" id="KAK4183743.1"/>
    </source>
</evidence>
<proteinExistence type="inferred from homology"/>
<dbReference type="Gene3D" id="3.40.190.80">
    <property type="match status" value="1"/>
</dbReference>
<keyword evidence="9" id="KW-1185">Reference proteome</keyword>
<keyword evidence="3 6" id="KW-0479">Metal-binding</keyword>
<dbReference type="GO" id="GO:0046872">
    <property type="term" value="F:metal ion binding"/>
    <property type="evidence" value="ECO:0007669"/>
    <property type="project" value="UniProtKB-KW"/>
</dbReference>
<dbReference type="SUPFAM" id="SSF56655">
    <property type="entry name" value="Carbohydrate phosphatase"/>
    <property type="match status" value="1"/>
</dbReference>
<feature type="binding site" evidence="6">
    <location>
        <position position="90"/>
    </location>
    <ligand>
        <name>Mg(2+)</name>
        <dbReference type="ChEBI" id="CHEBI:18420"/>
        <label>2</label>
    </ligand>
</feature>
<evidence type="ECO:0000256" key="1">
    <source>
        <dbReference type="ARBA" id="ARBA00001946"/>
    </source>
</evidence>
<dbReference type="Proteomes" id="UP001302126">
    <property type="component" value="Unassembled WGS sequence"/>
</dbReference>
<evidence type="ECO:0000256" key="3">
    <source>
        <dbReference type="ARBA" id="ARBA00022723"/>
    </source>
</evidence>
<reference evidence="8" key="2">
    <citation type="submission" date="2023-05" db="EMBL/GenBank/DDBJ databases">
        <authorList>
            <consortium name="Lawrence Berkeley National Laboratory"/>
            <person name="Steindorff A."/>
            <person name="Hensen N."/>
            <person name="Bonometti L."/>
            <person name="Westerberg I."/>
            <person name="Brannstrom I.O."/>
            <person name="Guillou S."/>
            <person name="Cros-Aarteil S."/>
            <person name="Calhoun S."/>
            <person name="Haridas S."/>
            <person name="Kuo A."/>
            <person name="Mondo S."/>
            <person name="Pangilinan J."/>
            <person name="Riley R."/>
            <person name="Labutti K."/>
            <person name="Andreopoulos B."/>
            <person name="Lipzen A."/>
            <person name="Chen C."/>
            <person name="Yanf M."/>
            <person name="Daum C."/>
            <person name="Ng V."/>
            <person name="Clum A."/>
            <person name="Ohm R."/>
            <person name="Martin F."/>
            <person name="Silar P."/>
            <person name="Natvig D."/>
            <person name="Lalanne C."/>
            <person name="Gautier V."/>
            <person name="Ament-Velasquez S.L."/>
            <person name="Kruys A."/>
            <person name="Hutchinson M.I."/>
            <person name="Powell A.J."/>
            <person name="Barry K."/>
            <person name="Miller A.N."/>
            <person name="Grigoriev I.V."/>
            <person name="Debuchy R."/>
            <person name="Gladieux P."/>
            <person name="Thoren M.H."/>
            <person name="Johannesson H."/>
        </authorList>
    </citation>
    <scope>NUCLEOTIDE SEQUENCE</scope>
    <source>
        <strain evidence="8">PSN309</strain>
    </source>
</reference>
<feature type="compositionally biased region" description="Polar residues" evidence="7">
    <location>
        <begin position="251"/>
        <end position="260"/>
    </location>
</feature>
<evidence type="ECO:0000256" key="7">
    <source>
        <dbReference type="SAM" id="MobiDB-lite"/>
    </source>
</evidence>
<dbReference type="GO" id="GO:0000103">
    <property type="term" value="P:sulfate assimilation"/>
    <property type="evidence" value="ECO:0007669"/>
    <property type="project" value="TreeGrafter"/>
</dbReference>
<protein>
    <recommendedName>
        <fullName evidence="10">3'(2'),5'-bisphosphate nucleotidase</fullName>
    </recommendedName>
</protein>
<feature type="binding site" evidence="6">
    <location>
        <position position="323"/>
    </location>
    <ligand>
        <name>Mg(2+)</name>
        <dbReference type="ChEBI" id="CHEBI:18420"/>
        <label>1</label>
        <note>catalytic</note>
    </ligand>
</feature>
<dbReference type="Gene3D" id="3.30.540.10">
    <property type="entry name" value="Fructose-1,6-Bisphosphatase, subunit A, domain 1"/>
    <property type="match status" value="1"/>
</dbReference>
<dbReference type="PANTHER" id="PTHR43200:SF2">
    <property type="entry name" value="3'(2'),5'-BISPHOSPHATE NUCLEOTIDASE"/>
    <property type="match status" value="1"/>
</dbReference>
<keyword evidence="5 6" id="KW-0460">Magnesium</keyword>
<dbReference type="GO" id="GO:0008441">
    <property type="term" value="F:3'(2'),5'-bisphosphate nucleotidase activity"/>
    <property type="evidence" value="ECO:0007669"/>
    <property type="project" value="TreeGrafter"/>
</dbReference>
<name>A0AAN7AE10_9PEZI</name>
<dbReference type="PANTHER" id="PTHR43200">
    <property type="entry name" value="PHOSPHATASE"/>
    <property type="match status" value="1"/>
</dbReference>
<dbReference type="InterPro" id="IPR000760">
    <property type="entry name" value="Inositol_monophosphatase-like"/>
</dbReference>
<evidence type="ECO:0008006" key="10">
    <source>
        <dbReference type="Google" id="ProtNLM"/>
    </source>
</evidence>
<sequence length="389" mass="41956">MIMDSHYKAELETAITLARHAAVISRAALANASRKPLSANGDEGQADNDSKIENIIKEDFSPVTIADFAIQALLAGSFCQTTPGFSLIGEESADELRQNPVLLDRVYRLLVDSSPPIWCPKDKEELCRAIDECTSLTGPIDSGSETAAVWVFDPIDGTKTYMRGEQYAINIALLNAGKQMLSVVALPLLDHNASNSTSCSPVSDADLDPSGKGTLLFAVRGHGTHVLPLFVDPSEQAPVPKRLPRHADADGSSSQQQLRAVTSTNLDSGIESIHSLVASTLEISAPPCDLLGWVPRWSALAMGLGNVTVWVYKSRKRTGKLWDHAGAMLLFEEVGGKITDIHGRPIDLSPGRLLKNNFGFVAAPPAHHAKVLKAVQTALREKDREDLLE</sequence>
<gene>
    <name evidence="8" type="ORF">QBC35DRAFT_86014</name>
</gene>
<reference evidence="8" key="1">
    <citation type="journal article" date="2023" name="Mol. Phylogenet. Evol.">
        <title>Genome-scale phylogeny and comparative genomics of the fungal order Sordariales.</title>
        <authorList>
            <person name="Hensen N."/>
            <person name="Bonometti L."/>
            <person name="Westerberg I."/>
            <person name="Brannstrom I.O."/>
            <person name="Guillou S."/>
            <person name="Cros-Aarteil S."/>
            <person name="Calhoun S."/>
            <person name="Haridas S."/>
            <person name="Kuo A."/>
            <person name="Mondo S."/>
            <person name="Pangilinan J."/>
            <person name="Riley R."/>
            <person name="LaButti K."/>
            <person name="Andreopoulos B."/>
            <person name="Lipzen A."/>
            <person name="Chen C."/>
            <person name="Yan M."/>
            <person name="Daum C."/>
            <person name="Ng V."/>
            <person name="Clum A."/>
            <person name="Steindorff A."/>
            <person name="Ohm R.A."/>
            <person name="Martin F."/>
            <person name="Silar P."/>
            <person name="Natvig D.O."/>
            <person name="Lalanne C."/>
            <person name="Gautier V."/>
            <person name="Ament-Velasquez S.L."/>
            <person name="Kruys A."/>
            <person name="Hutchinson M.I."/>
            <person name="Powell A.J."/>
            <person name="Barry K."/>
            <person name="Miller A.N."/>
            <person name="Grigoriev I.V."/>
            <person name="Debuchy R."/>
            <person name="Gladieux P."/>
            <person name="Hiltunen Thoren M."/>
            <person name="Johannesson H."/>
        </authorList>
    </citation>
    <scope>NUCLEOTIDE SEQUENCE</scope>
    <source>
        <strain evidence="8">PSN309</strain>
    </source>
</reference>
<dbReference type="InterPro" id="IPR051090">
    <property type="entry name" value="Inositol_monoP_superfamily"/>
</dbReference>
<organism evidence="8 9">
    <name type="scientific">Podospora australis</name>
    <dbReference type="NCBI Taxonomy" id="1536484"/>
    <lineage>
        <taxon>Eukaryota</taxon>
        <taxon>Fungi</taxon>
        <taxon>Dikarya</taxon>
        <taxon>Ascomycota</taxon>
        <taxon>Pezizomycotina</taxon>
        <taxon>Sordariomycetes</taxon>
        <taxon>Sordariomycetidae</taxon>
        <taxon>Sordariales</taxon>
        <taxon>Podosporaceae</taxon>
        <taxon>Podospora</taxon>
    </lineage>
</organism>
<feature type="region of interest" description="Disordered" evidence="7">
    <location>
        <begin position="238"/>
        <end position="260"/>
    </location>
</feature>
<evidence type="ECO:0000256" key="4">
    <source>
        <dbReference type="ARBA" id="ARBA00022801"/>
    </source>
</evidence>
<feature type="binding site" evidence="6">
    <location>
        <position position="155"/>
    </location>
    <ligand>
        <name>Mg(2+)</name>
        <dbReference type="ChEBI" id="CHEBI:18420"/>
        <label>1</label>
        <note>catalytic</note>
    </ligand>
</feature>
<comment type="cofactor">
    <cofactor evidence="1 6">
        <name>Mg(2+)</name>
        <dbReference type="ChEBI" id="CHEBI:18420"/>
    </cofactor>
</comment>
<feature type="binding site" evidence="6">
    <location>
        <position position="153"/>
    </location>
    <ligand>
        <name>Mg(2+)</name>
        <dbReference type="ChEBI" id="CHEBI:18420"/>
        <label>1</label>
        <note>catalytic</note>
    </ligand>
</feature>
<comment type="similarity">
    <text evidence="2">Belongs to the inositol monophosphatase superfamily.</text>
</comment>